<name>C5J699_MESCH</name>
<dbReference type="InterPro" id="IPR021301">
    <property type="entry name" value="DUF2779"/>
</dbReference>
<evidence type="ECO:0000313" key="3">
    <source>
        <dbReference type="Proteomes" id="UP000001491"/>
    </source>
</evidence>
<evidence type="ECO:0000259" key="1">
    <source>
        <dbReference type="Pfam" id="PF11074"/>
    </source>
</evidence>
<evidence type="ECO:0000313" key="2">
    <source>
        <dbReference type="EMBL" id="CAT04991.1"/>
    </source>
</evidence>
<organism evidence="2 3">
    <name type="scientific">Mesomycoplasma conjunctivae (strain ATCC 25834 / NCTC 10147 / HRC/581)</name>
    <name type="common">Mycoplasma conjunctivae</name>
    <dbReference type="NCBI Taxonomy" id="572263"/>
    <lineage>
        <taxon>Bacteria</taxon>
        <taxon>Bacillati</taxon>
        <taxon>Mycoplasmatota</taxon>
        <taxon>Mycoplasmoidales</taxon>
        <taxon>Metamycoplasmataceae</taxon>
        <taxon>Mesomycoplasma</taxon>
    </lineage>
</organism>
<feature type="domain" description="DUF2779" evidence="1">
    <location>
        <begin position="374"/>
        <end position="522"/>
    </location>
</feature>
<dbReference type="eggNOG" id="COG2251">
    <property type="taxonomic scope" value="Bacteria"/>
</dbReference>
<dbReference type="Pfam" id="PF11074">
    <property type="entry name" value="DUF2779"/>
    <property type="match status" value="1"/>
</dbReference>
<accession>C5J699</accession>
<keyword evidence="3" id="KW-1185">Reference proteome</keyword>
<dbReference type="KEGG" id="mco:MCJ_003000"/>
<dbReference type="Proteomes" id="UP000001491">
    <property type="component" value="Chromosome"/>
</dbReference>
<dbReference type="HOGENOM" id="CLU_021405_0_0_14"/>
<protein>
    <submittedName>
        <fullName evidence="2">HYPOTHETICAL Uncharacterized protein MG366</fullName>
    </submittedName>
</protein>
<dbReference type="EMBL" id="FM864216">
    <property type="protein sequence ID" value="CAT04991.1"/>
    <property type="molecule type" value="Genomic_DNA"/>
</dbReference>
<dbReference type="AlphaFoldDB" id="C5J699"/>
<dbReference type="NCBIfam" id="NF045869">
    <property type="entry name" value="UU173_fam"/>
    <property type="match status" value="1"/>
</dbReference>
<reference evidence="3" key="1">
    <citation type="journal article" date="2009" name="BMC Bioinformatics">
        <title>The Mycoplasma conjunctivae genome sequencing, annotation and analysis.</title>
        <authorList>
            <person name="Calderon-Copete S.P."/>
            <person name="Wigger G."/>
            <person name="Wunderlin C."/>
            <person name="Schmidheini T."/>
            <person name="Frey J."/>
            <person name="Quail M.A."/>
            <person name="Falquet L."/>
        </authorList>
    </citation>
    <scope>NUCLEOTIDE SEQUENCE [LARGE SCALE GENOMIC DNA]</scope>
    <source>
        <strain evidence="3">ATCC 25834 / NCTC 10147 / HRC/581</strain>
    </source>
</reference>
<proteinExistence type="predicted"/>
<sequence length="623" mass="73610">MDYIKFFHYYRLSTCQPFFVWNNLTTEENEDDDVFWDLDNLEDRNPNFIDLHANIFQKFNNAFLDFIKNKYQNLNICIVKDNVIDKSIKQTQEFIKNGHCDIILWPTFLFEDAIAKPDFYFIKNKEIGHFKVSTSSKIKDFLRSNWDFWITTYALREQTNDFNPIEQVSIFLIKDEQFAKAKTIDFEHLYNISKTKTTKQISAKEKTFDKTIVAKIAKQYGMTFEEFNTPNCVEKNSIYNSVIKNVIEKQACLKGKSDNGIPLIPIKKALIDIRLAKDIKELDLPNDLDNGSFEKNKFFKEIVLLKQPKLANFSGNFLTTSKILQALQEPEIITNWDNQSFWFKFLQQENKIIINKEKNLRDFLDKMNGDKKIVWFDFEAFSLPYPAIDYTSPYQQLVFQVSIITTLNGEIIEQDFDKTNLVFDPINYNWKNCFQIIDSIYSEDADWYIVFNKSYEESKLKEMLKIIEKTIKADFNPDGLEINNKIKAYQDKVNKIISKIIDLKDPFANAMVILSDLKAFYSIKKIEYFITKYNYQLKRLITPYKSLAVQNGLQAMKYGIDRYLNFIGDNEWIMRKKELQIYCQNDVIAMIMVWDFLNFILDNLGKLSNIQVIETKNFNLLAK</sequence>
<gene>
    <name evidence="2" type="ordered locus">MCJ_003000</name>
</gene>